<evidence type="ECO:0000256" key="2">
    <source>
        <dbReference type="ARBA" id="ARBA00007346"/>
    </source>
</evidence>
<evidence type="ECO:0000313" key="10">
    <source>
        <dbReference type="EMBL" id="CAD7663044.1"/>
    </source>
</evidence>
<evidence type="ECO:0000256" key="3">
    <source>
        <dbReference type="ARBA" id="ARBA00022448"/>
    </source>
</evidence>
<accession>A0A7R9QZR0</accession>
<evidence type="ECO:0000256" key="6">
    <source>
        <dbReference type="ARBA" id="ARBA00022792"/>
    </source>
</evidence>
<dbReference type="AlphaFoldDB" id="A0A7R9QZR0"/>
<dbReference type="InterPro" id="IPR036204">
    <property type="entry name" value="ATP_synth_f6_sf_mt"/>
</dbReference>
<feature type="non-terminal residue" evidence="10">
    <location>
        <position position="90"/>
    </location>
</feature>
<evidence type="ECO:0000256" key="9">
    <source>
        <dbReference type="ARBA" id="ARBA00023136"/>
    </source>
</evidence>
<keyword evidence="7" id="KW-0406">Ion transport</keyword>
<dbReference type="OrthoDB" id="8902296at2759"/>
<dbReference type="SUPFAM" id="SSF111357">
    <property type="entry name" value="Mitochondrial ATP synthase coupling factor 6"/>
    <property type="match status" value="1"/>
</dbReference>
<protein>
    <recommendedName>
        <fullName evidence="12">ATP synthase-coupling factor 6, mitochondrial</fullName>
    </recommendedName>
</protein>
<dbReference type="GO" id="GO:0005743">
    <property type="term" value="C:mitochondrial inner membrane"/>
    <property type="evidence" value="ECO:0007669"/>
    <property type="project" value="UniProtKB-SubCell"/>
</dbReference>
<evidence type="ECO:0008006" key="12">
    <source>
        <dbReference type="Google" id="ProtNLM"/>
    </source>
</evidence>
<proteinExistence type="inferred from homology"/>
<organism evidence="10">
    <name type="scientific">Oppiella nova</name>
    <dbReference type="NCBI Taxonomy" id="334625"/>
    <lineage>
        <taxon>Eukaryota</taxon>
        <taxon>Metazoa</taxon>
        <taxon>Ecdysozoa</taxon>
        <taxon>Arthropoda</taxon>
        <taxon>Chelicerata</taxon>
        <taxon>Arachnida</taxon>
        <taxon>Acari</taxon>
        <taxon>Acariformes</taxon>
        <taxon>Sarcoptiformes</taxon>
        <taxon>Oribatida</taxon>
        <taxon>Brachypylina</taxon>
        <taxon>Oppioidea</taxon>
        <taxon>Oppiidae</taxon>
        <taxon>Oppiella</taxon>
    </lineage>
</organism>
<dbReference type="PANTHER" id="PTHR12441:SF10">
    <property type="entry name" value="ATP SYNTHASE-COUPLING FACTOR 6, MITOCHONDRIAL"/>
    <property type="match status" value="1"/>
</dbReference>
<gene>
    <name evidence="10" type="ORF">ONB1V03_LOCUS19604</name>
</gene>
<comment type="similarity">
    <text evidence="2">Belongs to the eukaryotic ATPase subunit F6 family.</text>
</comment>
<dbReference type="PANTHER" id="PTHR12441">
    <property type="entry name" value="ATP SYNTHASE COUPLING FACTOR 6, MITOCHONDRIAL"/>
    <property type="match status" value="1"/>
</dbReference>
<evidence type="ECO:0000256" key="1">
    <source>
        <dbReference type="ARBA" id="ARBA00004273"/>
    </source>
</evidence>
<dbReference type="Pfam" id="PF05511">
    <property type="entry name" value="ATP-synt_F6"/>
    <property type="match status" value="1"/>
</dbReference>
<dbReference type="Gene3D" id="6.10.280.200">
    <property type="match status" value="1"/>
</dbReference>
<dbReference type="GO" id="GO:0015078">
    <property type="term" value="F:proton transmembrane transporter activity"/>
    <property type="evidence" value="ECO:0007669"/>
    <property type="project" value="InterPro"/>
</dbReference>
<evidence type="ECO:0000256" key="5">
    <source>
        <dbReference type="ARBA" id="ARBA00022781"/>
    </source>
</evidence>
<keyword evidence="5" id="KW-0375">Hydrogen ion transport</keyword>
<keyword evidence="4" id="KW-0138">CF(0)</keyword>
<dbReference type="EMBL" id="CAJPVJ010030538">
    <property type="protein sequence ID" value="CAG2180181.1"/>
    <property type="molecule type" value="Genomic_DNA"/>
</dbReference>
<name>A0A7R9QZR0_9ACAR</name>
<dbReference type="GO" id="GO:0045259">
    <property type="term" value="C:proton-transporting ATP synthase complex"/>
    <property type="evidence" value="ECO:0007669"/>
    <property type="project" value="UniProtKB-KW"/>
</dbReference>
<comment type="subcellular location">
    <subcellularLocation>
        <location evidence="1">Mitochondrion inner membrane</location>
    </subcellularLocation>
</comment>
<evidence type="ECO:0000313" key="11">
    <source>
        <dbReference type="Proteomes" id="UP000728032"/>
    </source>
</evidence>
<keyword evidence="9" id="KW-0472">Membrane</keyword>
<dbReference type="EMBL" id="OC945363">
    <property type="protein sequence ID" value="CAD7663044.1"/>
    <property type="molecule type" value="Genomic_DNA"/>
</dbReference>
<evidence type="ECO:0000256" key="8">
    <source>
        <dbReference type="ARBA" id="ARBA00023128"/>
    </source>
</evidence>
<evidence type="ECO:0000256" key="7">
    <source>
        <dbReference type="ARBA" id="ARBA00023065"/>
    </source>
</evidence>
<dbReference type="GO" id="GO:0015986">
    <property type="term" value="P:proton motive force-driven ATP synthesis"/>
    <property type="evidence" value="ECO:0007669"/>
    <property type="project" value="InterPro"/>
</dbReference>
<reference evidence="10" key="1">
    <citation type="submission" date="2020-11" db="EMBL/GenBank/DDBJ databases">
        <authorList>
            <person name="Tran Van P."/>
        </authorList>
    </citation>
    <scope>NUCLEOTIDE SEQUENCE</scope>
</reference>
<sequence length="90" mass="10022">MLSNIIKLNLNLGQISRNSVRLMASTQTASDPIQKLFVDKIREYNQKSKGSADGLVDANERVIKGLNEEMQRVARSYGIKDEKSLGSLNL</sequence>
<keyword evidence="3" id="KW-0813">Transport</keyword>
<keyword evidence="6" id="KW-0999">Mitochondrion inner membrane</keyword>
<evidence type="ECO:0000256" key="4">
    <source>
        <dbReference type="ARBA" id="ARBA00022547"/>
    </source>
</evidence>
<dbReference type="InterPro" id="IPR008387">
    <property type="entry name" value="ATP_synth_f6_mt"/>
</dbReference>
<dbReference type="Proteomes" id="UP000728032">
    <property type="component" value="Unassembled WGS sequence"/>
</dbReference>
<keyword evidence="11" id="KW-1185">Reference proteome</keyword>
<keyword evidence="8" id="KW-0496">Mitochondrion</keyword>